<evidence type="ECO:0000256" key="1">
    <source>
        <dbReference type="ARBA" id="ARBA00023015"/>
    </source>
</evidence>
<dbReference type="PROSITE" id="PS50995">
    <property type="entry name" value="HTH_MARR_2"/>
    <property type="match status" value="1"/>
</dbReference>
<keyword evidence="6" id="KW-1185">Reference proteome</keyword>
<dbReference type="Pfam" id="PF01047">
    <property type="entry name" value="MarR"/>
    <property type="match status" value="1"/>
</dbReference>
<dbReference type="PANTHER" id="PTHR42756:SF1">
    <property type="entry name" value="TRANSCRIPTIONAL REPRESSOR OF EMRAB OPERON"/>
    <property type="match status" value="1"/>
</dbReference>
<keyword evidence="3" id="KW-0804">Transcription</keyword>
<organism evidence="5 6">
    <name type="scientific">Novosphingobium decolorationis</name>
    <dbReference type="NCBI Taxonomy" id="2698673"/>
    <lineage>
        <taxon>Bacteria</taxon>
        <taxon>Pseudomonadati</taxon>
        <taxon>Pseudomonadota</taxon>
        <taxon>Alphaproteobacteria</taxon>
        <taxon>Sphingomonadales</taxon>
        <taxon>Sphingomonadaceae</taxon>
        <taxon>Novosphingobium</taxon>
    </lineage>
</organism>
<sequence length="155" mass="17605">MNADEAVQNGTDVTSFRMEQWPFYWMTQFTGSYLRRIELGLKGIGLDIPRWRVLMSLRGRESLSVSEIADHAIVKLPTMTKIIQRMQAENLVIAQQSPTDGRVTEVRLTSQGHEAGEKAWAVANRIYRRAFEEVSEAEIANLNVLLRKITANLAD</sequence>
<dbReference type="PANTHER" id="PTHR42756">
    <property type="entry name" value="TRANSCRIPTIONAL REGULATOR, MARR"/>
    <property type="match status" value="1"/>
</dbReference>
<evidence type="ECO:0000259" key="4">
    <source>
        <dbReference type="PROSITE" id="PS50995"/>
    </source>
</evidence>
<dbReference type="RefSeq" id="WP_039390485.1">
    <property type="nucleotide sequence ID" value="NZ_CP054856.1"/>
</dbReference>
<evidence type="ECO:0000256" key="2">
    <source>
        <dbReference type="ARBA" id="ARBA00023125"/>
    </source>
</evidence>
<evidence type="ECO:0000256" key="3">
    <source>
        <dbReference type="ARBA" id="ARBA00023163"/>
    </source>
</evidence>
<proteinExistence type="predicted"/>
<feature type="domain" description="HTH marR-type" evidence="4">
    <location>
        <begin position="1"/>
        <end position="151"/>
    </location>
</feature>
<dbReference type="InterPro" id="IPR000835">
    <property type="entry name" value="HTH_MarR-typ"/>
</dbReference>
<reference evidence="5 6" key="1">
    <citation type="journal article" date="2021" name="Int. J. Syst. Evol. Microbiol.">
        <title>Novosphingobium decolorationis sp. nov., an aniline blue-decolourizing bacterium isolated from East Pacific sediment.</title>
        <authorList>
            <person name="Chen X."/>
            <person name="Dong B."/>
            <person name="Chen T."/>
            <person name="Ren N."/>
            <person name="Wang J."/>
            <person name="Xu Y."/>
            <person name="Yang J."/>
            <person name="Zhu S."/>
            <person name="Chen J."/>
        </authorList>
    </citation>
    <scope>NUCLEOTIDE SEQUENCE [LARGE SCALE GENOMIC DNA]</scope>
    <source>
        <strain evidence="5 6">502str22</strain>
    </source>
</reference>
<dbReference type="Proteomes" id="UP000677126">
    <property type="component" value="Chromosome"/>
</dbReference>
<gene>
    <name evidence="5" type="ORF">HT578_10905</name>
</gene>
<keyword evidence="1" id="KW-0805">Transcription regulation</keyword>
<dbReference type="PRINTS" id="PR00598">
    <property type="entry name" value="HTHMARR"/>
</dbReference>
<evidence type="ECO:0000313" key="6">
    <source>
        <dbReference type="Proteomes" id="UP000677126"/>
    </source>
</evidence>
<dbReference type="SUPFAM" id="SSF46785">
    <property type="entry name" value="Winged helix' DNA-binding domain"/>
    <property type="match status" value="1"/>
</dbReference>
<dbReference type="InterPro" id="IPR036390">
    <property type="entry name" value="WH_DNA-bd_sf"/>
</dbReference>
<dbReference type="EMBL" id="CP054856">
    <property type="protein sequence ID" value="QVM84131.1"/>
    <property type="molecule type" value="Genomic_DNA"/>
</dbReference>
<evidence type="ECO:0000313" key="5">
    <source>
        <dbReference type="EMBL" id="QVM84131.1"/>
    </source>
</evidence>
<dbReference type="SMART" id="SM00347">
    <property type="entry name" value="HTH_MARR"/>
    <property type="match status" value="1"/>
</dbReference>
<name>A0ABX8E7D6_9SPHN</name>
<keyword evidence="2" id="KW-0238">DNA-binding</keyword>
<dbReference type="Gene3D" id="1.10.10.10">
    <property type="entry name" value="Winged helix-like DNA-binding domain superfamily/Winged helix DNA-binding domain"/>
    <property type="match status" value="1"/>
</dbReference>
<dbReference type="InterPro" id="IPR036388">
    <property type="entry name" value="WH-like_DNA-bd_sf"/>
</dbReference>
<protein>
    <submittedName>
        <fullName evidence="5">MarR family transcriptional regulator</fullName>
    </submittedName>
</protein>
<accession>A0ABX8E7D6</accession>